<organism evidence="1 2">
    <name type="scientific">Mucor plumbeus</name>
    <dbReference type="NCBI Taxonomy" id="97098"/>
    <lineage>
        <taxon>Eukaryota</taxon>
        <taxon>Fungi</taxon>
        <taxon>Fungi incertae sedis</taxon>
        <taxon>Mucoromycota</taxon>
        <taxon>Mucoromycotina</taxon>
        <taxon>Mucoromycetes</taxon>
        <taxon>Mucorales</taxon>
        <taxon>Mucorineae</taxon>
        <taxon>Mucoraceae</taxon>
        <taxon>Mucor</taxon>
    </lineage>
</organism>
<dbReference type="AlphaFoldDB" id="A0A8H7RJL8"/>
<reference evidence="1" key="1">
    <citation type="submission" date="2020-12" db="EMBL/GenBank/DDBJ databases">
        <title>Metabolic potential, ecology and presence of endohyphal bacteria is reflected in genomic diversity of Mucoromycotina.</title>
        <authorList>
            <person name="Muszewska A."/>
            <person name="Okrasinska A."/>
            <person name="Steczkiewicz K."/>
            <person name="Drgas O."/>
            <person name="Orlowska M."/>
            <person name="Perlinska-Lenart U."/>
            <person name="Aleksandrzak-Piekarczyk T."/>
            <person name="Szatraj K."/>
            <person name="Zielenkiewicz U."/>
            <person name="Pilsyk S."/>
            <person name="Malc E."/>
            <person name="Mieczkowski P."/>
            <person name="Kruszewska J.S."/>
            <person name="Biernat P."/>
            <person name="Pawlowska J."/>
        </authorList>
    </citation>
    <scope>NUCLEOTIDE SEQUENCE</scope>
    <source>
        <strain evidence="1">CBS 226.32</strain>
    </source>
</reference>
<gene>
    <name evidence="1" type="ORF">INT46_000339</name>
</gene>
<dbReference type="EMBL" id="JAEPRC010000074">
    <property type="protein sequence ID" value="KAG2210841.1"/>
    <property type="molecule type" value="Genomic_DNA"/>
</dbReference>
<keyword evidence="2" id="KW-1185">Reference proteome</keyword>
<comment type="caution">
    <text evidence="1">The sequence shown here is derived from an EMBL/GenBank/DDBJ whole genome shotgun (WGS) entry which is preliminary data.</text>
</comment>
<evidence type="ECO:0000313" key="1">
    <source>
        <dbReference type="EMBL" id="KAG2210841.1"/>
    </source>
</evidence>
<evidence type="ECO:0000313" key="2">
    <source>
        <dbReference type="Proteomes" id="UP000650833"/>
    </source>
</evidence>
<dbReference type="Proteomes" id="UP000650833">
    <property type="component" value="Unassembled WGS sequence"/>
</dbReference>
<proteinExistence type="predicted"/>
<sequence length="446" mass="51757">MPQLDPFIIYTVKLAMDYQSVDESPSQDEKAMLLQQNSDPMFPNTLARIMTVKSFPLKLNEKAPKLQKENILSLLYHADEQWVNSTLELKQMTKLNQEPQQYTVDHVHRQQRIFLDTCHILHKHLIDTPKKFNEPIWFAAQVLHRQCQIRHLEQFTSLLRPLASELWVAMEQLRRIIHRLIQKQHQHTDTGFLNLFFSTSSSSFYSSKENHLLLQSLLPYLTAFEQCWSKFEKSLYECYVKTVFGKHDADLLQRNTNYDMPLSPTLFNDSLTQLLPLSLDRAIDRHLLDVSAIQTLDPIAFVALPRLAILAGVTWLAHVTGWRTSNNKLPVWIQMHRETLDRIASAFTELEVQLLQTSSKEKHHDFVQTYKALEKALVNGCDDDDIKPIYLDICIIADSVLSSHLAQSFTIVLCHLFKHVGLQYDIEFEEEEDAVPIEQTLLDLAI</sequence>
<protein>
    <submittedName>
        <fullName evidence="1">Uncharacterized protein</fullName>
    </submittedName>
</protein>
<name>A0A8H7RJL8_9FUNG</name>
<accession>A0A8H7RJL8</accession>
<dbReference type="OrthoDB" id="20035at2759"/>